<dbReference type="InterPro" id="IPR012337">
    <property type="entry name" value="RNaseH-like_sf"/>
</dbReference>
<dbReference type="PROSITE" id="PS50994">
    <property type="entry name" value="INTEGRASE"/>
    <property type="match status" value="1"/>
</dbReference>
<dbReference type="Gene3D" id="1.10.10.10">
    <property type="entry name" value="Winged helix-like DNA-binding domain superfamily/Winged helix DNA-binding domain"/>
    <property type="match status" value="1"/>
</dbReference>
<dbReference type="Proteomes" id="UP000501452">
    <property type="component" value="Chromosome"/>
</dbReference>
<proteinExistence type="predicted"/>
<sequence length="396" mass="45278">MGERTRRRRVEPTDDWEQLELLCRWPEQLAYEELRPLVLFGMPVAERAAETGSSQRTLYRRVSRFRSEGMDSLFAAGGAKRRSLPPAMRRLIVDLKAEHPPMRPHEISTVCYVRFGRRPDYRTVERVLAEEPIPLRMVRRFPLYREMGEPRERRTAVVRLHAEGWNVKSIASYFGTARSTVYRAFRRWIEEGVEGLDDRPNTGGGARKTDLRAYAAVKSLQENPHLGEFRVHAALAQVGIYLSPRTCGRIFLAVNRKLYGLEKPKGPAKEKREMPFLAGRRHQWWTADVRYIQDHKLGGGTVYVISVLDNYSRAILASSVSRAQDQAAFLCVLHRAVEEHGSPEALVTDGGGIFRAKRALAVYEALGVRKEEIERRQPWQSFHEKALSCQVADVAA</sequence>
<evidence type="ECO:0000313" key="3">
    <source>
        <dbReference type="Proteomes" id="UP000501452"/>
    </source>
</evidence>
<dbReference type="KEGG" id="rub:GBA63_18540"/>
<name>A0A6G8QD42_9ACTN</name>
<dbReference type="RefSeq" id="WP_166178572.1">
    <property type="nucleotide sequence ID" value="NZ_CP045119.1"/>
</dbReference>
<reference evidence="2 3" key="1">
    <citation type="submission" date="2019-10" db="EMBL/GenBank/DDBJ databases">
        <title>Rubrobacter sp nov SCSIO 52090 isolated from a deep-sea sediment in the South China Sea.</title>
        <authorList>
            <person name="Chen R.W."/>
        </authorList>
    </citation>
    <scope>NUCLEOTIDE SEQUENCE [LARGE SCALE GENOMIC DNA]</scope>
    <source>
        <strain evidence="2 3">SCSIO 52909</strain>
    </source>
</reference>
<organism evidence="2 3">
    <name type="scientific">Rubrobacter tropicus</name>
    <dbReference type="NCBI Taxonomy" id="2653851"/>
    <lineage>
        <taxon>Bacteria</taxon>
        <taxon>Bacillati</taxon>
        <taxon>Actinomycetota</taxon>
        <taxon>Rubrobacteria</taxon>
        <taxon>Rubrobacterales</taxon>
        <taxon>Rubrobacteraceae</taxon>
        <taxon>Rubrobacter</taxon>
    </lineage>
</organism>
<gene>
    <name evidence="2" type="ORF">GBA63_18540</name>
</gene>
<dbReference type="Pfam" id="PF00665">
    <property type="entry name" value="rve"/>
    <property type="match status" value="1"/>
</dbReference>
<evidence type="ECO:0000259" key="1">
    <source>
        <dbReference type="PROSITE" id="PS50994"/>
    </source>
</evidence>
<dbReference type="InterPro" id="IPR009057">
    <property type="entry name" value="Homeodomain-like_sf"/>
</dbReference>
<dbReference type="GO" id="GO:0003676">
    <property type="term" value="F:nucleic acid binding"/>
    <property type="evidence" value="ECO:0007669"/>
    <property type="project" value="InterPro"/>
</dbReference>
<protein>
    <submittedName>
        <fullName evidence="2">Helix-turn-helix domain-containing protein</fullName>
    </submittedName>
</protein>
<dbReference type="SUPFAM" id="SSF46689">
    <property type="entry name" value="Homeodomain-like"/>
    <property type="match status" value="2"/>
</dbReference>
<dbReference type="GO" id="GO:0015074">
    <property type="term" value="P:DNA integration"/>
    <property type="evidence" value="ECO:0007669"/>
    <property type="project" value="InterPro"/>
</dbReference>
<evidence type="ECO:0000313" key="2">
    <source>
        <dbReference type="EMBL" id="QIN84415.1"/>
    </source>
</evidence>
<keyword evidence="3" id="KW-1185">Reference proteome</keyword>
<dbReference type="InterPro" id="IPR036388">
    <property type="entry name" value="WH-like_DNA-bd_sf"/>
</dbReference>
<dbReference type="AlphaFoldDB" id="A0A6G8QD42"/>
<feature type="domain" description="Integrase catalytic" evidence="1">
    <location>
        <begin position="271"/>
        <end position="396"/>
    </location>
</feature>
<dbReference type="InterPro" id="IPR036397">
    <property type="entry name" value="RNaseH_sf"/>
</dbReference>
<dbReference type="EMBL" id="CP045119">
    <property type="protein sequence ID" value="QIN84415.1"/>
    <property type="molecule type" value="Genomic_DNA"/>
</dbReference>
<accession>A0A6G8QD42</accession>
<dbReference type="Pfam" id="PF13384">
    <property type="entry name" value="HTH_23"/>
    <property type="match status" value="1"/>
</dbReference>
<dbReference type="InterPro" id="IPR001584">
    <property type="entry name" value="Integrase_cat-core"/>
</dbReference>
<dbReference type="SUPFAM" id="SSF53098">
    <property type="entry name" value="Ribonuclease H-like"/>
    <property type="match status" value="1"/>
</dbReference>
<dbReference type="Gene3D" id="3.30.420.10">
    <property type="entry name" value="Ribonuclease H-like superfamily/Ribonuclease H"/>
    <property type="match status" value="1"/>
</dbReference>